<accession>A0A2U8FCY8</accession>
<dbReference type="AlphaFoldDB" id="A0A2U8FCY8"/>
<evidence type="ECO:0000313" key="2">
    <source>
        <dbReference type="Proteomes" id="UP000244890"/>
    </source>
</evidence>
<dbReference type="RefSeq" id="WP_108910962.1">
    <property type="nucleotide sequence ID" value="NZ_CP021886.1"/>
</dbReference>
<dbReference type="OrthoDB" id="5373103at2"/>
<sequence length="170" mass="19989">MVSYFNRRRILTILLFSFGFLIVLGCAKHSPKLQQTTPKIIFFSTKDFRFYDTGFIKVLPNETTLEIFNTGHLLFSLSSFKNKICLNQQCYAKDTIIRKHFGDDSLRGLDFGLLLQGKEIFLGENKVLLENGFYQTIKRGNLEIYYEVSKEEIFFEERENKFILKIENLK</sequence>
<dbReference type="EMBL" id="CP021886">
    <property type="protein sequence ID" value="AWI34121.1"/>
    <property type="molecule type" value="Genomic_DNA"/>
</dbReference>
<organism evidence="1 2">
    <name type="scientific">Helicobacter apodemus</name>
    <dbReference type="NCBI Taxonomy" id="135569"/>
    <lineage>
        <taxon>Bacteria</taxon>
        <taxon>Pseudomonadati</taxon>
        <taxon>Campylobacterota</taxon>
        <taxon>Epsilonproteobacteria</taxon>
        <taxon>Campylobacterales</taxon>
        <taxon>Helicobacteraceae</taxon>
        <taxon>Helicobacter</taxon>
    </lineage>
</organism>
<reference evidence="1 2" key="1">
    <citation type="submission" date="2017-06" db="EMBL/GenBank/DDBJ databases">
        <title>Complete genome of Helicobacter apodemus.</title>
        <authorList>
            <person name="Cho S."/>
        </authorList>
    </citation>
    <scope>NUCLEOTIDE SEQUENCE [LARGE SCALE GENOMIC DNA]</scope>
    <source>
        <strain evidence="2">SNUVETPUB-15-01</strain>
    </source>
</reference>
<proteinExistence type="predicted"/>
<dbReference type="KEGG" id="had:CDV25_04600"/>
<dbReference type="PROSITE" id="PS51257">
    <property type="entry name" value="PROKAR_LIPOPROTEIN"/>
    <property type="match status" value="1"/>
</dbReference>
<protein>
    <recommendedName>
        <fullName evidence="3">Lipoprotein</fullName>
    </recommendedName>
</protein>
<dbReference type="Proteomes" id="UP000244890">
    <property type="component" value="Chromosome"/>
</dbReference>
<gene>
    <name evidence="1" type="ORF">CDV25_04600</name>
</gene>
<evidence type="ECO:0000313" key="1">
    <source>
        <dbReference type="EMBL" id="AWI34121.1"/>
    </source>
</evidence>
<name>A0A2U8FCY8_9HELI</name>
<evidence type="ECO:0008006" key="3">
    <source>
        <dbReference type="Google" id="ProtNLM"/>
    </source>
</evidence>